<gene>
    <name evidence="3" type="ORF">EDB92DRAFT_2080505</name>
</gene>
<dbReference type="EMBL" id="JAKELL010000002">
    <property type="protein sequence ID" value="KAH9000370.1"/>
    <property type="molecule type" value="Genomic_DNA"/>
</dbReference>
<dbReference type="InterPro" id="IPR032675">
    <property type="entry name" value="LRR_dom_sf"/>
</dbReference>
<dbReference type="AlphaFoldDB" id="A0AAD4LUW4"/>
<sequence length="613" mass="68084">MDPSQANSREYQQQAVDAEIKSLEGFIRALKLRRNALTPISSLPTEVIAAIFSILRPVASSFTTLGERSDRLAWLRVTHVCHYWREIALNQPLFWSHINFTTLTSAGVAETLVRAKTAPLYLEARVPTGWWDDARFSVFQKELQAHVSHICHLGISAEDFRFREILEGLVSPAPTLEHLSLSSVGHWDRELSSRVFVPDTLFDGTAPRLSHLELHNCDISWKSLLLKGLKYLEIHMPTKDARPSLSDWLDALDEMPQLKTLDLHSASPVAPPGALFPSGVERTITLPFLAHLNISSVSARDCGLALAHLLLPALTKLCFTATSCSQDGSDVQEILPYVARHAHGPQDSQPIQSVVVRNHRACAEMFVGTLPNIDVKSSPIALLDAMLSARVVFSVTGRVWSPGTHAEVFDAAMTALPIDSLVTLTSQLRISPLNKQSWLRHAPRWSLLQCVHLGTPAARGFTEMLLEDRGERECTLLPSLTKLVLVDIALSARRTLRLCDALMKRVEQGVPLETLDLSKCSATSHAIELLSEIVVDVLGPETTLNKRVQMGSIWNCATRGLFVEDDSDSSWVEEDHDEDDSDTGSDDEVWPGWENWGSDSDGDGYDEDEMDYW</sequence>
<evidence type="ECO:0000313" key="4">
    <source>
        <dbReference type="Proteomes" id="UP001201163"/>
    </source>
</evidence>
<feature type="compositionally biased region" description="Acidic residues" evidence="1">
    <location>
        <begin position="567"/>
        <end position="589"/>
    </location>
</feature>
<dbReference type="Proteomes" id="UP001201163">
    <property type="component" value="Unassembled WGS sequence"/>
</dbReference>
<protein>
    <recommendedName>
        <fullName evidence="2">F-box domain-containing protein</fullName>
    </recommendedName>
</protein>
<dbReference type="Pfam" id="PF12937">
    <property type="entry name" value="F-box-like"/>
    <property type="match status" value="1"/>
</dbReference>
<proteinExistence type="predicted"/>
<feature type="region of interest" description="Disordered" evidence="1">
    <location>
        <begin position="567"/>
        <end position="613"/>
    </location>
</feature>
<accession>A0AAD4LUW4</accession>
<comment type="caution">
    <text evidence="3">The sequence shown here is derived from an EMBL/GenBank/DDBJ whole genome shotgun (WGS) entry which is preliminary data.</text>
</comment>
<evidence type="ECO:0000256" key="1">
    <source>
        <dbReference type="SAM" id="MobiDB-lite"/>
    </source>
</evidence>
<evidence type="ECO:0000313" key="3">
    <source>
        <dbReference type="EMBL" id="KAH9000370.1"/>
    </source>
</evidence>
<dbReference type="InterPro" id="IPR001810">
    <property type="entry name" value="F-box_dom"/>
</dbReference>
<dbReference type="SUPFAM" id="SSF81383">
    <property type="entry name" value="F-box domain"/>
    <property type="match status" value="1"/>
</dbReference>
<evidence type="ECO:0000259" key="2">
    <source>
        <dbReference type="Pfam" id="PF12937"/>
    </source>
</evidence>
<organism evidence="3 4">
    <name type="scientific">Lactarius akahatsu</name>
    <dbReference type="NCBI Taxonomy" id="416441"/>
    <lineage>
        <taxon>Eukaryota</taxon>
        <taxon>Fungi</taxon>
        <taxon>Dikarya</taxon>
        <taxon>Basidiomycota</taxon>
        <taxon>Agaricomycotina</taxon>
        <taxon>Agaricomycetes</taxon>
        <taxon>Russulales</taxon>
        <taxon>Russulaceae</taxon>
        <taxon>Lactarius</taxon>
    </lineage>
</organism>
<dbReference type="InterPro" id="IPR036047">
    <property type="entry name" value="F-box-like_dom_sf"/>
</dbReference>
<feature type="domain" description="F-box" evidence="2">
    <location>
        <begin position="40"/>
        <end position="100"/>
    </location>
</feature>
<dbReference type="SUPFAM" id="SSF52047">
    <property type="entry name" value="RNI-like"/>
    <property type="match status" value="1"/>
</dbReference>
<reference evidence="3" key="1">
    <citation type="submission" date="2022-01" db="EMBL/GenBank/DDBJ databases">
        <title>Comparative genomics reveals a dynamic genome evolution in the ectomycorrhizal milk-cap (Lactarius) mushrooms.</title>
        <authorList>
            <consortium name="DOE Joint Genome Institute"/>
            <person name="Lebreton A."/>
            <person name="Tang N."/>
            <person name="Kuo A."/>
            <person name="LaButti K."/>
            <person name="Drula E."/>
            <person name="Barry K."/>
            <person name="Clum A."/>
            <person name="Lipzen A."/>
            <person name="Mousain D."/>
            <person name="Ng V."/>
            <person name="Wang R."/>
            <person name="Wang X."/>
            <person name="Dai Y."/>
            <person name="Henrissat B."/>
            <person name="Grigoriev I.V."/>
            <person name="Guerin-Laguette A."/>
            <person name="Yu F."/>
            <person name="Martin F.M."/>
        </authorList>
    </citation>
    <scope>NUCLEOTIDE SEQUENCE</scope>
    <source>
        <strain evidence="3">QP</strain>
    </source>
</reference>
<name>A0AAD4LUW4_9AGAM</name>
<dbReference type="Gene3D" id="1.20.1280.50">
    <property type="match status" value="1"/>
</dbReference>
<feature type="compositionally biased region" description="Acidic residues" evidence="1">
    <location>
        <begin position="600"/>
        <end position="613"/>
    </location>
</feature>
<keyword evidence="4" id="KW-1185">Reference proteome</keyword>
<dbReference type="Gene3D" id="3.80.10.10">
    <property type="entry name" value="Ribonuclease Inhibitor"/>
    <property type="match status" value="1"/>
</dbReference>